<reference evidence="13 14" key="1">
    <citation type="submission" date="2018-08" db="EMBL/GenBank/DDBJ databases">
        <title>Mucilaginibacter sp. MYSH2.</title>
        <authorList>
            <person name="Seo T."/>
        </authorList>
    </citation>
    <scope>NUCLEOTIDE SEQUENCE [LARGE SCALE GENOMIC DNA]</scope>
    <source>
        <strain evidence="13 14">MYSH2</strain>
    </source>
</reference>
<dbReference type="Gene3D" id="3.30.470.20">
    <property type="entry name" value="ATP-grasp fold, B domain"/>
    <property type="match status" value="1"/>
</dbReference>
<evidence type="ECO:0000256" key="6">
    <source>
        <dbReference type="ARBA" id="ARBA00022840"/>
    </source>
</evidence>
<comment type="pathway">
    <text evidence="1 10">Purine metabolism; IMP biosynthesis via de novo pathway; N(1)-(5-phospho-D-ribosyl)glycinamide from 5-phospho-alpha-D-ribose 1-diphosphate: step 2/2.</text>
</comment>
<dbReference type="SMART" id="SM01209">
    <property type="entry name" value="GARS_A"/>
    <property type="match status" value="1"/>
</dbReference>
<organism evidence="13 14">
    <name type="scientific">Mucilaginibacter conchicola</name>
    <dbReference type="NCBI Taxonomy" id="2303333"/>
    <lineage>
        <taxon>Bacteria</taxon>
        <taxon>Pseudomonadati</taxon>
        <taxon>Bacteroidota</taxon>
        <taxon>Sphingobacteriia</taxon>
        <taxon>Sphingobacteriales</taxon>
        <taxon>Sphingobacteriaceae</taxon>
        <taxon>Mucilaginibacter</taxon>
    </lineage>
</organism>
<dbReference type="InterPro" id="IPR037123">
    <property type="entry name" value="PRibGlycinamide_synth_C_sf"/>
</dbReference>
<dbReference type="PROSITE" id="PS50975">
    <property type="entry name" value="ATP_GRASP"/>
    <property type="match status" value="1"/>
</dbReference>
<evidence type="ECO:0000313" key="14">
    <source>
        <dbReference type="Proteomes" id="UP000264217"/>
    </source>
</evidence>
<evidence type="ECO:0000256" key="3">
    <source>
        <dbReference type="ARBA" id="ARBA00022598"/>
    </source>
</evidence>
<keyword evidence="6 11" id="KW-0067">ATP-binding</keyword>
<dbReference type="Pfam" id="PF02843">
    <property type="entry name" value="GARS_C"/>
    <property type="match status" value="1"/>
</dbReference>
<dbReference type="RefSeq" id="WP_117391819.1">
    <property type="nucleotide sequence ID" value="NZ_QWDC01000002.1"/>
</dbReference>
<dbReference type="InterPro" id="IPR020560">
    <property type="entry name" value="PRibGlycinamide_synth_C-dom"/>
</dbReference>
<dbReference type="PANTHER" id="PTHR43472">
    <property type="entry name" value="PHOSPHORIBOSYLAMINE--GLYCINE LIGASE"/>
    <property type="match status" value="1"/>
</dbReference>
<dbReference type="OrthoDB" id="9807240at2"/>
<evidence type="ECO:0000259" key="12">
    <source>
        <dbReference type="PROSITE" id="PS50975"/>
    </source>
</evidence>
<dbReference type="InterPro" id="IPR000115">
    <property type="entry name" value="PRibGlycinamide_synth"/>
</dbReference>
<dbReference type="Gene3D" id="3.90.600.10">
    <property type="entry name" value="Phosphoribosylglycinamide synthetase, C-terminal domain"/>
    <property type="match status" value="1"/>
</dbReference>
<evidence type="ECO:0000256" key="7">
    <source>
        <dbReference type="ARBA" id="ARBA00038345"/>
    </source>
</evidence>
<proteinExistence type="inferred from homology"/>
<dbReference type="EMBL" id="QWDC01000002">
    <property type="protein sequence ID" value="RFZ92108.1"/>
    <property type="molecule type" value="Genomic_DNA"/>
</dbReference>
<dbReference type="GO" id="GO:0046872">
    <property type="term" value="F:metal ion binding"/>
    <property type="evidence" value="ECO:0007669"/>
    <property type="project" value="InterPro"/>
</dbReference>
<dbReference type="GO" id="GO:0009113">
    <property type="term" value="P:purine nucleobase biosynthetic process"/>
    <property type="evidence" value="ECO:0007669"/>
    <property type="project" value="InterPro"/>
</dbReference>
<dbReference type="InterPro" id="IPR016185">
    <property type="entry name" value="PreATP-grasp_dom_sf"/>
</dbReference>
<dbReference type="UniPathway" id="UPA00074">
    <property type="reaction ID" value="UER00125"/>
</dbReference>
<evidence type="ECO:0000313" key="13">
    <source>
        <dbReference type="EMBL" id="RFZ92108.1"/>
    </source>
</evidence>
<dbReference type="GO" id="GO:0006189">
    <property type="term" value="P:'de novo' IMP biosynthetic process"/>
    <property type="evidence" value="ECO:0007669"/>
    <property type="project" value="UniProtKB-UniRule"/>
</dbReference>
<comment type="similarity">
    <text evidence="7 10">Belongs to the GARS family.</text>
</comment>
<dbReference type="GO" id="GO:0005524">
    <property type="term" value="F:ATP binding"/>
    <property type="evidence" value="ECO:0007669"/>
    <property type="project" value="UniProtKB-UniRule"/>
</dbReference>
<dbReference type="InterPro" id="IPR020562">
    <property type="entry name" value="PRibGlycinamide_synth_N"/>
</dbReference>
<evidence type="ECO:0000256" key="11">
    <source>
        <dbReference type="PROSITE-ProRule" id="PRU00409"/>
    </source>
</evidence>
<dbReference type="InterPro" id="IPR020561">
    <property type="entry name" value="PRibGlycinamid_synth_ATP-grasp"/>
</dbReference>
<dbReference type="Proteomes" id="UP000264217">
    <property type="component" value="Unassembled WGS sequence"/>
</dbReference>
<comment type="caution">
    <text evidence="13">The sequence shown here is derived from an EMBL/GenBank/DDBJ whole genome shotgun (WGS) entry which is preliminary data.</text>
</comment>
<sequence>MNILILGSGGRESAFAWKIAQSPKCTNLYIAPGNAGTGAYGTNVNLKVTDFEGIKAFALANDINLVLVGPEEPLVKGIHDFFLADEQLKNIPVVGPQQEAAQLEGSKDFSKEFMQRNNVPTAASKTFTRDTLQEGMDYLATAGLPIVLKADGLAAGKGVLICTTLEEAKQELNAMLAEAKFGDASSKVVIEQFLTGIELSVFVMTDGNSYKILPEAKDYKRIGEGDTGLNTGGMGSISPVPFADEAFMQKVEQKVIIPTVEGLKKEGIPYKGFIFIGLMNTNGEPWVIEYNCRMGDPETESVMLRIESDFVDLLQGVAEGTLHEKELTISPKTAATVVCVAGGYPGEYLKNKAIAGIENVRDSHVFHAGTTQVGEEVQATGGRVLAISTLQDNMFTALQQATADASRIYYDGVYFRKDIGFDLL</sequence>
<gene>
    <name evidence="10" type="primary">purD</name>
    <name evidence="13" type="ORF">D0C36_11725</name>
</gene>
<dbReference type="InterPro" id="IPR011054">
    <property type="entry name" value="Rudment_hybrid_motif"/>
</dbReference>
<name>A0A372NS76_9SPHI</name>
<dbReference type="SUPFAM" id="SSF56059">
    <property type="entry name" value="Glutathione synthetase ATP-binding domain-like"/>
    <property type="match status" value="1"/>
</dbReference>
<dbReference type="HAMAP" id="MF_00138">
    <property type="entry name" value="GARS"/>
    <property type="match status" value="1"/>
</dbReference>
<dbReference type="SUPFAM" id="SSF51246">
    <property type="entry name" value="Rudiment single hybrid motif"/>
    <property type="match status" value="1"/>
</dbReference>
<dbReference type="PANTHER" id="PTHR43472:SF1">
    <property type="entry name" value="PHOSPHORIBOSYLAMINE--GLYCINE LIGASE, CHLOROPLASTIC"/>
    <property type="match status" value="1"/>
</dbReference>
<keyword evidence="3 10" id="KW-0436">Ligase</keyword>
<dbReference type="Pfam" id="PF01071">
    <property type="entry name" value="GARS_A"/>
    <property type="match status" value="1"/>
</dbReference>
<dbReference type="Pfam" id="PF02844">
    <property type="entry name" value="GARS_N"/>
    <property type="match status" value="1"/>
</dbReference>
<dbReference type="GO" id="GO:0004637">
    <property type="term" value="F:phosphoribosylamine-glycine ligase activity"/>
    <property type="evidence" value="ECO:0007669"/>
    <property type="project" value="UniProtKB-UniRule"/>
</dbReference>
<evidence type="ECO:0000256" key="4">
    <source>
        <dbReference type="ARBA" id="ARBA00022741"/>
    </source>
</evidence>
<evidence type="ECO:0000256" key="10">
    <source>
        <dbReference type="HAMAP-Rule" id="MF_00138"/>
    </source>
</evidence>
<dbReference type="NCBIfam" id="TIGR00877">
    <property type="entry name" value="purD"/>
    <property type="match status" value="1"/>
</dbReference>
<evidence type="ECO:0000256" key="5">
    <source>
        <dbReference type="ARBA" id="ARBA00022755"/>
    </source>
</evidence>
<dbReference type="InterPro" id="IPR011761">
    <property type="entry name" value="ATP-grasp"/>
</dbReference>
<dbReference type="InterPro" id="IPR013815">
    <property type="entry name" value="ATP_grasp_subdomain_1"/>
</dbReference>
<keyword evidence="5 10" id="KW-0658">Purine biosynthesis</keyword>
<feature type="domain" description="ATP-grasp" evidence="12">
    <location>
        <begin position="111"/>
        <end position="319"/>
    </location>
</feature>
<accession>A0A372NS76</accession>
<evidence type="ECO:0000256" key="2">
    <source>
        <dbReference type="ARBA" id="ARBA00013255"/>
    </source>
</evidence>
<evidence type="ECO:0000256" key="8">
    <source>
        <dbReference type="ARBA" id="ARBA00042242"/>
    </source>
</evidence>
<dbReference type="SMART" id="SM01210">
    <property type="entry name" value="GARS_C"/>
    <property type="match status" value="1"/>
</dbReference>
<evidence type="ECO:0000256" key="9">
    <source>
        <dbReference type="ARBA" id="ARBA00042864"/>
    </source>
</evidence>
<comment type="catalytic activity">
    <reaction evidence="10">
        <text>5-phospho-beta-D-ribosylamine + glycine + ATP = N(1)-(5-phospho-beta-D-ribosyl)glycinamide + ADP + phosphate + H(+)</text>
        <dbReference type="Rhea" id="RHEA:17453"/>
        <dbReference type="ChEBI" id="CHEBI:15378"/>
        <dbReference type="ChEBI" id="CHEBI:30616"/>
        <dbReference type="ChEBI" id="CHEBI:43474"/>
        <dbReference type="ChEBI" id="CHEBI:57305"/>
        <dbReference type="ChEBI" id="CHEBI:58681"/>
        <dbReference type="ChEBI" id="CHEBI:143788"/>
        <dbReference type="ChEBI" id="CHEBI:456216"/>
        <dbReference type="EC" id="6.3.4.13"/>
    </reaction>
</comment>
<dbReference type="Gene3D" id="3.30.1490.20">
    <property type="entry name" value="ATP-grasp fold, A domain"/>
    <property type="match status" value="1"/>
</dbReference>
<evidence type="ECO:0000256" key="1">
    <source>
        <dbReference type="ARBA" id="ARBA00005174"/>
    </source>
</evidence>
<dbReference type="SUPFAM" id="SSF52440">
    <property type="entry name" value="PreATP-grasp domain"/>
    <property type="match status" value="1"/>
</dbReference>
<protein>
    <recommendedName>
        <fullName evidence="2 10">Phosphoribosylamine--glycine ligase</fullName>
        <ecNumber evidence="2 10">6.3.4.13</ecNumber>
    </recommendedName>
    <alternativeName>
        <fullName evidence="10">GARS</fullName>
    </alternativeName>
    <alternativeName>
        <fullName evidence="8 10">Glycinamide ribonucleotide synthetase</fullName>
    </alternativeName>
    <alternativeName>
        <fullName evidence="9 10">Phosphoribosylglycinamide synthetase</fullName>
    </alternativeName>
</protein>
<dbReference type="AlphaFoldDB" id="A0A372NS76"/>
<keyword evidence="4 11" id="KW-0547">Nucleotide-binding</keyword>
<keyword evidence="14" id="KW-1185">Reference proteome</keyword>
<dbReference type="Gene3D" id="3.40.50.20">
    <property type="match status" value="1"/>
</dbReference>
<dbReference type="EC" id="6.3.4.13" evidence="2 10"/>